<dbReference type="Pfam" id="PF22938">
    <property type="entry name" value="Integrase_p58_C"/>
    <property type="match status" value="1"/>
</dbReference>
<reference key="2">
    <citation type="submission" date="2011-10" db="EMBL/GenBank/DDBJ databases">
        <title>The genome and transcriptome sequence of Clonorchis sinensis provide insights into the carcinogenic liver fluke.</title>
        <authorList>
            <person name="Wang X."/>
            <person name="Huang Y."/>
            <person name="Chen W."/>
            <person name="Liu H."/>
            <person name="Guo L."/>
            <person name="Chen Y."/>
            <person name="Luo F."/>
            <person name="Zhou W."/>
            <person name="Sun J."/>
            <person name="Mao Q."/>
            <person name="Liang P."/>
            <person name="Zhou C."/>
            <person name="Tian Y."/>
            <person name="Men J."/>
            <person name="Lv X."/>
            <person name="Huang L."/>
            <person name="Zhou J."/>
            <person name="Hu Y."/>
            <person name="Li R."/>
            <person name="Zhang F."/>
            <person name="Lei H."/>
            <person name="Li X."/>
            <person name="Hu X."/>
            <person name="Liang C."/>
            <person name="Xu J."/>
            <person name="Wu Z."/>
            <person name="Yu X."/>
        </authorList>
    </citation>
    <scope>NUCLEOTIDE SEQUENCE</scope>
    <source>
        <strain>Henan</strain>
    </source>
</reference>
<keyword evidence="3" id="KW-1185">Reference proteome</keyword>
<dbReference type="PROSITE" id="PS50994">
    <property type="entry name" value="INTEGRASE"/>
    <property type="match status" value="1"/>
</dbReference>
<dbReference type="InterPro" id="IPR050951">
    <property type="entry name" value="Retrovirus_Pol_polyprotein"/>
</dbReference>
<dbReference type="PANTHER" id="PTHR37984">
    <property type="entry name" value="PROTEIN CBG26694"/>
    <property type="match status" value="1"/>
</dbReference>
<dbReference type="SUPFAM" id="SSF53098">
    <property type="entry name" value="Ribonuclease H-like"/>
    <property type="match status" value="1"/>
</dbReference>
<dbReference type="Gene3D" id="3.30.420.10">
    <property type="entry name" value="Ribonuclease H-like superfamily/Ribonuclease H"/>
    <property type="match status" value="1"/>
</dbReference>
<dbReference type="InterPro" id="IPR012337">
    <property type="entry name" value="RNaseH-like_sf"/>
</dbReference>
<feature type="domain" description="Integrase catalytic" evidence="1">
    <location>
        <begin position="1"/>
        <end position="89"/>
    </location>
</feature>
<dbReference type="InterPro" id="IPR001584">
    <property type="entry name" value="Integrase_cat-core"/>
</dbReference>
<dbReference type="InterPro" id="IPR036397">
    <property type="entry name" value="RNaseH_sf"/>
</dbReference>
<dbReference type="GO" id="GO:0003676">
    <property type="term" value="F:nucleic acid binding"/>
    <property type="evidence" value="ECO:0007669"/>
    <property type="project" value="InterPro"/>
</dbReference>
<dbReference type="PANTHER" id="PTHR37984:SF5">
    <property type="entry name" value="PROTEIN NYNRIN-LIKE"/>
    <property type="match status" value="1"/>
</dbReference>
<protein>
    <submittedName>
        <fullName evidence="2">Transposon Ty3-I gap-Pol polyprotein</fullName>
    </submittedName>
</protein>
<dbReference type="InterPro" id="IPR054465">
    <property type="entry name" value="Integrase_p58-like_C"/>
</dbReference>
<dbReference type="EMBL" id="DF143057">
    <property type="protein sequence ID" value="GAA50551.1"/>
    <property type="molecule type" value="Genomic_DNA"/>
</dbReference>
<dbReference type="AlphaFoldDB" id="G7YC78"/>
<dbReference type="Proteomes" id="UP000008909">
    <property type="component" value="Unassembled WGS sequence"/>
</dbReference>
<evidence type="ECO:0000259" key="1">
    <source>
        <dbReference type="PROSITE" id="PS50994"/>
    </source>
</evidence>
<organism evidence="2 3">
    <name type="scientific">Clonorchis sinensis</name>
    <name type="common">Chinese liver fluke</name>
    <dbReference type="NCBI Taxonomy" id="79923"/>
    <lineage>
        <taxon>Eukaryota</taxon>
        <taxon>Metazoa</taxon>
        <taxon>Spiralia</taxon>
        <taxon>Lophotrochozoa</taxon>
        <taxon>Platyhelminthes</taxon>
        <taxon>Trematoda</taxon>
        <taxon>Digenea</taxon>
        <taxon>Opisthorchiida</taxon>
        <taxon>Opisthorchiata</taxon>
        <taxon>Opisthorchiidae</taxon>
        <taxon>Clonorchis</taxon>
    </lineage>
</organism>
<proteinExistence type="predicted"/>
<sequence length="226" mass="25751">MDLRPATILFKELCHIMNIKKTRTTAYHPEGNGMVERTNRTLKGLLKAFINHETFEQWDVALPRCLLAYRATIQTSIGQTPSFMTTGREMRIPSDTLLPTPPPEALYSSVFVRRLQAGLVRGHELARQHLRASQRYQKDYYDRTAQDRLFNPGDRVWLYEPAPPSGIPAKFHRAWKGPYTIEQALTDVTYRLVHPGKPGWSTVVHVNRLKSANMISDSALLRGGPV</sequence>
<gene>
    <name evidence="2" type="ORF">CLF_104712</name>
</gene>
<dbReference type="GO" id="GO:0015074">
    <property type="term" value="P:DNA integration"/>
    <property type="evidence" value="ECO:0007669"/>
    <property type="project" value="InterPro"/>
</dbReference>
<reference evidence="2" key="1">
    <citation type="journal article" date="2011" name="Genome Biol.">
        <title>The draft genome of the carcinogenic human liver fluke Clonorchis sinensis.</title>
        <authorList>
            <person name="Wang X."/>
            <person name="Chen W."/>
            <person name="Huang Y."/>
            <person name="Sun J."/>
            <person name="Men J."/>
            <person name="Liu H."/>
            <person name="Luo F."/>
            <person name="Guo L."/>
            <person name="Lv X."/>
            <person name="Deng C."/>
            <person name="Zhou C."/>
            <person name="Fan Y."/>
            <person name="Li X."/>
            <person name="Huang L."/>
            <person name="Hu Y."/>
            <person name="Liang C."/>
            <person name="Hu X."/>
            <person name="Xu J."/>
            <person name="Yu X."/>
        </authorList>
    </citation>
    <scope>NUCLEOTIDE SEQUENCE [LARGE SCALE GENOMIC DNA]</scope>
    <source>
        <strain evidence="2">Henan</strain>
    </source>
</reference>
<accession>G7YC78</accession>
<evidence type="ECO:0000313" key="3">
    <source>
        <dbReference type="Proteomes" id="UP000008909"/>
    </source>
</evidence>
<evidence type="ECO:0000313" key="2">
    <source>
        <dbReference type="EMBL" id="GAA50551.1"/>
    </source>
</evidence>
<name>G7YC78_CLOSI</name>